<dbReference type="InterPro" id="IPR008963">
    <property type="entry name" value="Purple_acid_Pase-like_N"/>
</dbReference>
<dbReference type="SUPFAM" id="SSF49363">
    <property type="entry name" value="Purple acid phosphatase, N-terminal domain"/>
    <property type="match status" value="1"/>
</dbReference>
<evidence type="ECO:0000256" key="1">
    <source>
        <dbReference type="ARBA" id="ARBA00022729"/>
    </source>
</evidence>
<dbReference type="CDD" id="cd00063">
    <property type="entry name" value="FN3"/>
    <property type="match status" value="1"/>
</dbReference>
<evidence type="ECO:0000259" key="4">
    <source>
        <dbReference type="Pfam" id="PF16656"/>
    </source>
</evidence>
<proteinExistence type="predicted"/>
<dbReference type="RefSeq" id="WP_127699943.1">
    <property type="nucleotide sequence ID" value="NZ_SACS01000015.1"/>
</dbReference>
<dbReference type="Pfam" id="PF16656">
    <property type="entry name" value="Pur_ac_phosph_N"/>
    <property type="match status" value="1"/>
</dbReference>
<accession>A0A437QLY8</accession>
<keyword evidence="6" id="KW-1185">Reference proteome</keyword>
<dbReference type="PANTHER" id="PTHR22953:SF153">
    <property type="entry name" value="PURPLE ACID PHOSPHATASE"/>
    <property type="match status" value="1"/>
</dbReference>
<organism evidence="5 6">
    <name type="scientific">Rheinheimera riviphila</name>
    <dbReference type="NCBI Taxonomy" id="1834037"/>
    <lineage>
        <taxon>Bacteria</taxon>
        <taxon>Pseudomonadati</taxon>
        <taxon>Pseudomonadota</taxon>
        <taxon>Gammaproteobacteria</taxon>
        <taxon>Chromatiales</taxon>
        <taxon>Chromatiaceae</taxon>
        <taxon>Rheinheimera</taxon>
    </lineage>
</organism>
<dbReference type="InterPro" id="IPR015914">
    <property type="entry name" value="PAPs_N"/>
</dbReference>
<feature type="chain" id="PRO_5019369753" evidence="2">
    <location>
        <begin position="26"/>
        <end position="492"/>
    </location>
</feature>
<dbReference type="InterPro" id="IPR004843">
    <property type="entry name" value="Calcineurin-like_PHP"/>
</dbReference>
<dbReference type="InterPro" id="IPR029052">
    <property type="entry name" value="Metallo-depent_PP-like"/>
</dbReference>
<feature type="domain" description="Purple acid phosphatase N-terminal" evidence="4">
    <location>
        <begin position="63"/>
        <end position="159"/>
    </location>
</feature>
<protein>
    <submittedName>
        <fullName evidence="5">Metallophosphoesterase family protein</fullName>
    </submittedName>
</protein>
<dbReference type="Gene3D" id="3.60.21.10">
    <property type="match status" value="1"/>
</dbReference>
<dbReference type="Pfam" id="PF00149">
    <property type="entry name" value="Metallophos"/>
    <property type="match status" value="1"/>
</dbReference>
<evidence type="ECO:0000313" key="6">
    <source>
        <dbReference type="Proteomes" id="UP000283077"/>
    </source>
</evidence>
<evidence type="ECO:0000259" key="3">
    <source>
        <dbReference type="Pfam" id="PF00149"/>
    </source>
</evidence>
<dbReference type="InterPro" id="IPR039331">
    <property type="entry name" value="PAPs-like"/>
</dbReference>
<dbReference type="Gene3D" id="2.60.40.380">
    <property type="entry name" value="Purple acid phosphatase-like, N-terminal"/>
    <property type="match status" value="1"/>
</dbReference>
<keyword evidence="1 2" id="KW-0732">Signal</keyword>
<dbReference type="SUPFAM" id="SSF56300">
    <property type="entry name" value="Metallo-dependent phosphatases"/>
    <property type="match status" value="1"/>
</dbReference>
<dbReference type="OrthoDB" id="9809781at2"/>
<dbReference type="PANTHER" id="PTHR22953">
    <property type="entry name" value="ACID PHOSPHATASE RELATED"/>
    <property type="match status" value="1"/>
</dbReference>
<dbReference type="GO" id="GO:0003993">
    <property type="term" value="F:acid phosphatase activity"/>
    <property type="evidence" value="ECO:0007669"/>
    <property type="project" value="InterPro"/>
</dbReference>
<dbReference type="GO" id="GO:0046872">
    <property type="term" value="F:metal ion binding"/>
    <property type="evidence" value="ECO:0007669"/>
    <property type="project" value="InterPro"/>
</dbReference>
<feature type="domain" description="Calcineurin-like phosphoesterase" evidence="3">
    <location>
        <begin position="191"/>
        <end position="367"/>
    </location>
</feature>
<evidence type="ECO:0000313" key="5">
    <source>
        <dbReference type="EMBL" id="RVU35469.1"/>
    </source>
</evidence>
<feature type="signal peptide" evidence="2">
    <location>
        <begin position="1"/>
        <end position="25"/>
    </location>
</feature>
<dbReference type="InterPro" id="IPR003961">
    <property type="entry name" value="FN3_dom"/>
</dbReference>
<reference evidence="5 6" key="1">
    <citation type="submission" date="2019-01" db="EMBL/GenBank/DDBJ databases">
        <authorList>
            <person name="Chen W.-M."/>
        </authorList>
    </citation>
    <scope>NUCLEOTIDE SEQUENCE [LARGE SCALE GENOMIC DNA]</scope>
    <source>
        <strain evidence="5 6">KYPC3</strain>
    </source>
</reference>
<dbReference type="AlphaFoldDB" id="A0A437QLY8"/>
<gene>
    <name evidence="5" type="ORF">EOE67_13940</name>
</gene>
<dbReference type="EMBL" id="SACS01000015">
    <property type="protein sequence ID" value="RVU35469.1"/>
    <property type="molecule type" value="Genomic_DNA"/>
</dbReference>
<name>A0A437QLY8_9GAMM</name>
<evidence type="ECO:0000256" key="2">
    <source>
        <dbReference type="SAM" id="SignalP"/>
    </source>
</evidence>
<dbReference type="Proteomes" id="UP000283077">
    <property type="component" value="Unassembled WGS sequence"/>
</dbReference>
<sequence length="492" mass="54707">MRTFMGLKTPILLLSLVSLVGLASAASVESVERGAAMAAKEADPQGNTLVPAGVSRYQATVFPDRIILIPTATPALSQTVNWRTRLSPSPLVAEIAPAADGPALHLAAKRVSAQSRQIQTDNGPSAHHQLTFPDLQPDTLYAYRVQGLGTWSEWLQFRTAKAEFAPFRAIYFGDAQNSLKSHFSRVARAALLKAPDAQLMIHAGDLVNSRYGVLDNEWGEWFDAAGWQAGMVNQLIVAGNHEYLKLNEDTPQERRVLSPQFSAQFGVVQNGPQPLRDTVYFTDYQGVRFIALNSTEALENEAMAKLQAEWLEQVLSKNPQRWTVVSYHHPMFSVSQGRDNPRLRQYWQPLFEKYGVDLALQGHDHVYGRNFASGVSQAHAGTVYLVSVAGPKMYLVADPARRAMQKVAEDTQLFQLLDFDHDVLRYQSLTVSGKLYDSFELQRQPDGSKRLLETAPSKLLPQRRCGNPDRTTLANKKCWEGDDFGLASKANR</sequence>
<comment type="caution">
    <text evidence="5">The sequence shown here is derived from an EMBL/GenBank/DDBJ whole genome shotgun (WGS) entry which is preliminary data.</text>
</comment>